<feature type="chain" id="PRO_5031104535" description="ATP/GTP-binding site motif A" evidence="1">
    <location>
        <begin position="25"/>
        <end position="277"/>
    </location>
</feature>
<reference evidence="2 3" key="1">
    <citation type="submission" date="2020-08" db="EMBL/GenBank/DDBJ databases">
        <title>Genomic Encyclopedia of Type Strains, Phase IV (KMG-IV): sequencing the most valuable type-strain genomes for metagenomic binning, comparative biology and taxonomic classification.</title>
        <authorList>
            <person name="Goeker M."/>
        </authorList>
    </citation>
    <scope>NUCLEOTIDE SEQUENCE [LARGE SCALE GENOMIC DNA]</scope>
    <source>
        <strain evidence="2 3">DSM 11099</strain>
    </source>
</reference>
<evidence type="ECO:0000313" key="2">
    <source>
        <dbReference type="EMBL" id="MBB6013021.1"/>
    </source>
</evidence>
<dbReference type="Pfam" id="PF08904">
    <property type="entry name" value="EipB_like"/>
    <property type="match status" value="1"/>
</dbReference>
<evidence type="ECO:0000256" key="1">
    <source>
        <dbReference type="SAM" id="SignalP"/>
    </source>
</evidence>
<dbReference type="RefSeq" id="WP_183830293.1">
    <property type="nucleotide sequence ID" value="NZ_JACHEU010000001.1"/>
</dbReference>
<sequence>MRATRLAYTAILLPTIFSTVPAFAAPVLQPHRAVYDISLNKANERSGITGISGRMVYEFDGSQCDGYTVKFRLVTRISTTDAMRMTDQQTTTFEDGDGKTFSFVTKSFVDQNLEKEVKGTAHREQDSVRVDIDKPEPNTVTLDLTQFPTQHMFELIDKAEKGENFYETSLYDGSEDADRTMLTTVVIGKPAEADGKDPELPVLATLKKDKFWPVDIAYFNPAETDGGEEMPEYRISFKMHANGLTRDLQMDYGDFSMTGKLVDLSLFDGARAGSCKK</sequence>
<protein>
    <recommendedName>
        <fullName evidence="4">ATP/GTP-binding site motif A</fullName>
    </recommendedName>
</protein>
<gene>
    <name evidence="2" type="ORF">HNR59_002366</name>
</gene>
<name>A0A7W9VVS1_9HYPH</name>
<proteinExistence type="predicted"/>
<keyword evidence="1" id="KW-0732">Signal</keyword>
<dbReference type="Proteomes" id="UP000533306">
    <property type="component" value="Unassembled WGS sequence"/>
</dbReference>
<organism evidence="2 3">
    <name type="scientific">Aquamicrobium lusatiense</name>
    <dbReference type="NCBI Taxonomy" id="89772"/>
    <lineage>
        <taxon>Bacteria</taxon>
        <taxon>Pseudomonadati</taxon>
        <taxon>Pseudomonadota</taxon>
        <taxon>Alphaproteobacteria</taxon>
        <taxon>Hyphomicrobiales</taxon>
        <taxon>Phyllobacteriaceae</taxon>
        <taxon>Aquamicrobium</taxon>
    </lineage>
</organism>
<feature type="signal peptide" evidence="1">
    <location>
        <begin position="1"/>
        <end position="24"/>
    </location>
</feature>
<dbReference type="AlphaFoldDB" id="A0A7W9VVS1"/>
<dbReference type="EMBL" id="JACHEU010000001">
    <property type="protein sequence ID" value="MBB6013021.1"/>
    <property type="molecule type" value="Genomic_DNA"/>
</dbReference>
<comment type="caution">
    <text evidence="2">The sequence shown here is derived from an EMBL/GenBank/DDBJ whole genome shotgun (WGS) entry which is preliminary data.</text>
</comment>
<evidence type="ECO:0008006" key="4">
    <source>
        <dbReference type="Google" id="ProtNLM"/>
    </source>
</evidence>
<accession>A0A7W9VVS1</accession>
<keyword evidence="3" id="KW-1185">Reference proteome</keyword>
<dbReference type="InterPro" id="IPR015000">
    <property type="entry name" value="EipB-like"/>
</dbReference>
<evidence type="ECO:0000313" key="3">
    <source>
        <dbReference type="Proteomes" id="UP000533306"/>
    </source>
</evidence>